<dbReference type="RefSeq" id="WP_230365095.1">
    <property type="nucleotide sequence ID" value="NZ_JAJALK010000001.1"/>
</dbReference>
<feature type="compositionally biased region" description="Basic residues" evidence="1">
    <location>
        <begin position="68"/>
        <end position="83"/>
    </location>
</feature>
<reference evidence="4" key="1">
    <citation type="submission" date="2023-07" db="EMBL/GenBank/DDBJ databases">
        <title>Genomic Encyclopedia of Type Strains, Phase IV (KMG-IV): sequencing the most valuable type-strain genomes for metagenomic binning, comparative biology and taxonomic classification.</title>
        <authorList>
            <person name="Goeker M."/>
        </authorList>
    </citation>
    <scope>NUCLEOTIDE SEQUENCE</scope>
    <source>
        <strain evidence="4">DSM 19569</strain>
    </source>
</reference>
<gene>
    <name evidence="4" type="ORF">QO001_000183</name>
</gene>
<evidence type="ECO:0000256" key="1">
    <source>
        <dbReference type="SAM" id="MobiDB-lite"/>
    </source>
</evidence>
<organism evidence="4 5">
    <name type="scientific">Methylobacterium brachiatum</name>
    <dbReference type="NCBI Taxonomy" id="269660"/>
    <lineage>
        <taxon>Bacteria</taxon>
        <taxon>Pseudomonadati</taxon>
        <taxon>Pseudomonadota</taxon>
        <taxon>Alphaproteobacteria</taxon>
        <taxon>Hyphomicrobiales</taxon>
        <taxon>Methylobacteriaceae</taxon>
        <taxon>Methylobacterium</taxon>
    </lineage>
</organism>
<feature type="region of interest" description="Disordered" evidence="1">
    <location>
        <begin position="68"/>
        <end position="112"/>
    </location>
</feature>
<evidence type="ECO:0000256" key="2">
    <source>
        <dbReference type="SAM" id="Phobius"/>
    </source>
</evidence>
<accession>A0AAJ1WUJ5</accession>
<feature type="compositionally biased region" description="Low complexity" evidence="1">
    <location>
        <begin position="91"/>
        <end position="112"/>
    </location>
</feature>
<feature type="chain" id="PRO_5042472181" evidence="3">
    <location>
        <begin position="25"/>
        <end position="112"/>
    </location>
</feature>
<keyword evidence="2" id="KW-1133">Transmembrane helix</keyword>
<proteinExistence type="predicted"/>
<dbReference type="AlphaFoldDB" id="A0AAJ1WUJ5"/>
<evidence type="ECO:0000313" key="5">
    <source>
        <dbReference type="Proteomes" id="UP001223420"/>
    </source>
</evidence>
<evidence type="ECO:0000313" key="4">
    <source>
        <dbReference type="EMBL" id="MDQ0541275.1"/>
    </source>
</evidence>
<protein>
    <submittedName>
        <fullName evidence="4">Outer membrane lipoprotein SlyB</fullName>
    </submittedName>
</protein>
<evidence type="ECO:0000256" key="3">
    <source>
        <dbReference type="SAM" id="SignalP"/>
    </source>
</evidence>
<dbReference type="Proteomes" id="UP001223420">
    <property type="component" value="Unassembled WGS sequence"/>
</dbReference>
<sequence length="112" mass="11344">MRALTTVFILAGLTLAGVPDPARAQSRTTLGVGSGAVAGALVAGPIGAVAGAVVGGFVGNSSERGRRHVRRVRRAGSVRRAPQRRAEAELPRPAAPVARAAPPAATAWKDPH</sequence>
<feature type="signal peptide" evidence="3">
    <location>
        <begin position="1"/>
        <end position="24"/>
    </location>
</feature>
<dbReference type="EMBL" id="JAUSWL010000001">
    <property type="protein sequence ID" value="MDQ0541275.1"/>
    <property type="molecule type" value="Genomic_DNA"/>
</dbReference>
<keyword evidence="3" id="KW-0732">Signal</keyword>
<keyword evidence="2" id="KW-0472">Membrane</keyword>
<keyword evidence="2" id="KW-0812">Transmembrane</keyword>
<keyword evidence="4" id="KW-0449">Lipoprotein</keyword>
<feature type="transmembrane region" description="Helical" evidence="2">
    <location>
        <begin position="34"/>
        <end position="58"/>
    </location>
</feature>
<name>A0AAJ1WUJ5_9HYPH</name>
<comment type="caution">
    <text evidence="4">The sequence shown here is derived from an EMBL/GenBank/DDBJ whole genome shotgun (WGS) entry which is preliminary data.</text>
</comment>